<dbReference type="GO" id="GO:0000967">
    <property type="term" value="P:rRNA 5'-end processing"/>
    <property type="evidence" value="ECO:0007669"/>
    <property type="project" value="UniProtKB-UniRule"/>
</dbReference>
<dbReference type="Gene3D" id="3.30.420.140">
    <property type="entry name" value="YqgF/RNase H-like domain"/>
    <property type="match status" value="1"/>
</dbReference>
<evidence type="ECO:0000313" key="7">
    <source>
        <dbReference type="EMBL" id="CAA6822686.1"/>
    </source>
</evidence>
<dbReference type="Pfam" id="PF03652">
    <property type="entry name" value="RuvX"/>
    <property type="match status" value="1"/>
</dbReference>
<dbReference type="CDD" id="cd16964">
    <property type="entry name" value="YqgF"/>
    <property type="match status" value="1"/>
</dbReference>
<comment type="function">
    <text evidence="5">Could be a nuclease involved in processing of the 5'-end of pre-16S rRNA.</text>
</comment>
<accession>A0A6S6U587</accession>
<dbReference type="InterPro" id="IPR037027">
    <property type="entry name" value="YqgF/RNaseH-like_dom_sf"/>
</dbReference>
<keyword evidence="3 5" id="KW-0540">Nuclease</keyword>
<dbReference type="GO" id="GO:0004518">
    <property type="term" value="F:nuclease activity"/>
    <property type="evidence" value="ECO:0007669"/>
    <property type="project" value="UniProtKB-KW"/>
</dbReference>
<evidence type="ECO:0000256" key="3">
    <source>
        <dbReference type="ARBA" id="ARBA00022722"/>
    </source>
</evidence>
<keyword evidence="4 5" id="KW-0378">Hydrolase</keyword>
<dbReference type="EMBL" id="CACVAY010000110">
    <property type="protein sequence ID" value="CAA6822686.1"/>
    <property type="molecule type" value="Genomic_DNA"/>
</dbReference>
<dbReference type="NCBIfam" id="TIGR00250">
    <property type="entry name" value="RNAse_H_YqgF"/>
    <property type="match status" value="1"/>
</dbReference>
<protein>
    <recommendedName>
        <fullName evidence="5">Putative pre-16S rRNA nuclease</fullName>
        <ecNumber evidence="5">3.1.-.-</ecNumber>
    </recommendedName>
</protein>
<gene>
    <name evidence="7" type="ORF">HELGO_WM6381</name>
</gene>
<dbReference type="PANTHER" id="PTHR33317:SF4">
    <property type="entry name" value="POLYNUCLEOTIDYL TRANSFERASE, RIBONUCLEASE H-LIKE SUPERFAMILY PROTEIN"/>
    <property type="match status" value="1"/>
</dbReference>
<proteinExistence type="inferred from homology"/>
<evidence type="ECO:0000256" key="2">
    <source>
        <dbReference type="ARBA" id="ARBA00022517"/>
    </source>
</evidence>
<dbReference type="PANTHER" id="PTHR33317">
    <property type="entry name" value="POLYNUCLEOTIDYL TRANSFERASE, RIBONUCLEASE H-LIKE SUPERFAMILY PROTEIN"/>
    <property type="match status" value="1"/>
</dbReference>
<keyword evidence="1 5" id="KW-0963">Cytoplasm</keyword>
<sequence>MKVLGFDYGLSRIGVALGNTETSMATPLCAFNRKNQQPPWEAIEALIQEWRPNRLVVGQPLYNDGTKSEFTEQAEKFGRQLSGRFSLDVDMVSEQLSSLEAEQRLKSSRQAGRKKPIKKEEIDKLAAAIIVESWLARQGL</sequence>
<dbReference type="GO" id="GO:0016788">
    <property type="term" value="F:hydrolase activity, acting on ester bonds"/>
    <property type="evidence" value="ECO:0007669"/>
    <property type="project" value="UniProtKB-UniRule"/>
</dbReference>
<dbReference type="InterPro" id="IPR005227">
    <property type="entry name" value="YqgF"/>
</dbReference>
<evidence type="ECO:0000256" key="4">
    <source>
        <dbReference type="ARBA" id="ARBA00022801"/>
    </source>
</evidence>
<dbReference type="InterPro" id="IPR006641">
    <property type="entry name" value="YqgF/RNaseH-like_dom"/>
</dbReference>
<dbReference type="SMART" id="SM00732">
    <property type="entry name" value="YqgFc"/>
    <property type="match status" value="1"/>
</dbReference>
<dbReference type="GO" id="GO:0005829">
    <property type="term" value="C:cytosol"/>
    <property type="evidence" value="ECO:0007669"/>
    <property type="project" value="TreeGrafter"/>
</dbReference>
<dbReference type="InterPro" id="IPR012337">
    <property type="entry name" value="RNaseH-like_sf"/>
</dbReference>
<feature type="domain" description="YqgF/RNase H-like" evidence="6">
    <location>
        <begin position="1"/>
        <end position="101"/>
    </location>
</feature>
<evidence type="ECO:0000256" key="1">
    <source>
        <dbReference type="ARBA" id="ARBA00022490"/>
    </source>
</evidence>
<dbReference type="EC" id="3.1.-.-" evidence="5"/>
<evidence type="ECO:0000259" key="6">
    <source>
        <dbReference type="SMART" id="SM00732"/>
    </source>
</evidence>
<dbReference type="AlphaFoldDB" id="A0A6S6U587"/>
<organism evidence="7">
    <name type="scientific">uncultured Thiotrichaceae bacterium</name>
    <dbReference type="NCBI Taxonomy" id="298394"/>
    <lineage>
        <taxon>Bacteria</taxon>
        <taxon>Pseudomonadati</taxon>
        <taxon>Pseudomonadota</taxon>
        <taxon>Gammaproteobacteria</taxon>
        <taxon>Thiotrichales</taxon>
        <taxon>Thiotrichaceae</taxon>
        <taxon>environmental samples</taxon>
    </lineage>
</organism>
<dbReference type="HAMAP" id="MF_00651">
    <property type="entry name" value="Nuclease_YqgF"/>
    <property type="match status" value="1"/>
</dbReference>
<evidence type="ECO:0000256" key="5">
    <source>
        <dbReference type="HAMAP-Rule" id="MF_00651"/>
    </source>
</evidence>
<dbReference type="SUPFAM" id="SSF53098">
    <property type="entry name" value="Ribonuclease H-like"/>
    <property type="match status" value="1"/>
</dbReference>
<name>A0A6S6U587_9GAMM</name>
<keyword evidence="2 5" id="KW-0690">Ribosome biogenesis</keyword>
<comment type="similarity">
    <text evidence="5">Belongs to the YqgF HJR family.</text>
</comment>
<comment type="subcellular location">
    <subcellularLocation>
        <location evidence="5">Cytoplasm</location>
    </subcellularLocation>
</comment>
<reference evidence="7" key="1">
    <citation type="submission" date="2020-01" db="EMBL/GenBank/DDBJ databases">
        <authorList>
            <person name="Meier V. D."/>
            <person name="Meier V D."/>
        </authorList>
    </citation>
    <scope>NUCLEOTIDE SEQUENCE</scope>
    <source>
        <strain evidence="7">HLG_WM_MAG_07</strain>
    </source>
</reference>